<feature type="transmembrane region" description="Helical" evidence="1">
    <location>
        <begin position="81"/>
        <end position="100"/>
    </location>
</feature>
<evidence type="ECO:0000313" key="2">
    <source>
        <dbReference type="EMBL" id="MEX1667962.1"/>
    </source>
</evidence>
<keyword evidence="1" id="KW-0812">Transmembrane</keyword>
<accession>A0ABV3U3W0</accession>
<keyword evidence="1" id="KW-0472">Membrane</keyword>
<organism evidence="2 3">
    <name type="scientific">Zhongshania guokunii</name>
    <dbReference type="NCBI Taxonomy" id="641783"/>
    <lineage>
        <taxon>Bacteria</taxon>
        <taxon>Pseudomonadati</taxon>
        <taxon>Pseudomonadota</taxon>
        <taxon>Gammaproteobacteria</taxon>
        <taxon>Cellvibrionales</taxon>
        <taxon>Spongiibacteraceae</taxon>
        <taxon>Zhongshania</taxon>
    </lineage>
</organism>
<dbReference type="RefSeq" id="WP_368380261.1">
    <property type="nucleotide sequence ID" value="NZ_JBFRYA010000002.1"/>
</dbReference>
<gene>
    <name evidence="2" type="ORF">AB4876_03510</name>
</gene>
<keyword evidence="1" id="KW-1133">Transmembrane helix</keyword>
<proteinExistence type="predicted"/>
<dbReference type="InterPro" id="IPR014719">
    <property type="entry name" value="Ribosomal_bL12_C/ClpS-like"/>
</dbReference>
<evidence type="ECO:0000313" key="3">
    <source>
        <dbReference type="Proteomes" id="UP001557485"/>
    </source>
</evidence>
<reference evidence="2 3" key="1">
    <citation type="journal article" date="2011" name="Int. J. Syst. Evol. Microbiol.">
        <title>Zhongshania antarctica gen. nov., sp. nov. and Zhongshania guokunii sp. nov., gammaproteobacteria respectively isolated from coastal attached (fast) ice and surface seawater of the Antarctic.</title>
        <authorList>
            <person name="Li H.J."/>
            <person name="Zhang X.Y."/>
            <person name="Chen C.X."/>
            <person name="Zhang Y.J."/>
            <person name="Gao Z.M."/>
            <person name="Yu Y."/>
            <person name="Chen X.L."/>
            <person name="Chen B."/>
            <person name="Zhang Y.Z."/>
        </authorList>
    </citation>
    <scope>NUCLEOTIDE SEQUENCE [LARGE SCALE GENOMIC DNA]</scope>
    <source>
        <strain evidence="2 3">ZS6-22T</strain>
    </source>
</reference>
<comment type="caution">
    <text evidence="2">The sequence shown here is derived from an EMBL/GenBank/DDBJ whole genome shotgun (WGS) entry which is preliminary data.</text>
</comment>
<dbReference type="Gene3D" id="3.30.1390.10">
    <property type="match status" value="1"/>
</dbReference>
<evidence type="ECO:0000256" key="1">
    <source>
        <dbReference type="SAM" id="Phobius"/>
    </source>
</evidence>
<dbReference type="Proteomes" id="UP001557485">
    <property type="component" value="Unassembled WGS sequence"/>
</dbReference>
<dbReference type="EMBL" id="JBFRYA010000002">
    <property type="protein sequence ID" value="MEX1667962.1"/>
    <property type="molecule type" value="Genomic_DNA"/>
</dbReference>
<keyword evidence="3" id="KW-1185">Reference proteome</keyword>
<protein>
    <submittedName>
        <fullName evidence="2">Uncharacterized protein</fullName>
    </submittedName>
</protein>
<name>A0ABV3U3W0_9GAMM</name>
<sequence>MKLTALQTYNIEKALTKGKTIEAIRIYREATGCSLVEAKTEIDRLKAVLKVQKPWYFKDENLDAKSVSEEHAPNKALRMSTVFFVFIVVDLIIFAGLMYFKVFDSDAALAPVARSSSAQALLPQAKSKGRAKRIELPSVVDASSYSANLAPDENFKSLYKNKINSAVYIRRKSSSASSSYDDSLLERKIKSARSLLAAQRSAPAGQPINSIARSAKRPELDGVMSDGEWSEASQIVVDDALQSRLYLQSDGEWLFIACDVPEERSAKGYDQCRIYFHAGLLAKLVNERIHIGRSAGLTSIRQTQFKWQGEAPKTNDERWKKYSISDWGVYQYAYGSSSMVSGHRQYEAAIHLGEAGLHAGVPFTLYAEIETDPLKDEQGKFVERRYLGELGSRSSPVWMVF</sequence>